<organism evidence="1 2">
    <name type="scientific">Glarea lozoyensis (strain ATCC 20868 / MF5171)</name>
    <dbReference type="NCBI Taxonomy" id="1116229"/>
    <lineage>
        <taxon>Eukaryota</taxon>
        <taxon>Fungi</taxon>
        <taxon>Dikarya</taxon>
        <taxon>Ascomycota</taxon>
        <taxon>Pezizomycotina</taxon>
        <taxon>Leotiomycetes</taxon>
        <taxon>Helotiales</taxon>
        <taxon>Helotiaceae</taxon>
        <taxon>Glarea</taxon>
    </lineage>
</organism>
<gene>
    <name evidence="1" type="ORF">GLAREA_09309</name>
</gene>
<keyword evidence="2" id="KW-1185">Reference proteome</keyword>
<evidence type="ECO:0000313" key="2">
    <source>
        <dbReference type="Proteomes" id="UP000016922"/>
    </source>
</evidence>
<dbReference type="KEGG" id="glz:GLAREA_09309"/>
<name>S3DYY0_GLAL2</name>
<dbReference type="AlphaFoldDB" id="S3DYY0"/>
<evidence type="ECO:0000313" key="1">
    <source>
        <dbReference type="EMBL" id="EPE37146.1"/>
    </source>
</evidence>
<dbReference type="OrthoDB" id="2679825at2759"/>
<dbReference type="Pfam" id="PF21858">
    <property type="entry name" value="DUF6914"/>
    <property type="match status" value="1"/>
</dbReference>
<proteinExistence type="predicted"/>
<dbReference type="Proteomes" id="UP000016922">
    <property type="component" value="Unassembled WGS sequence"/>
</dbReference>
<dbReference type="EMBL" id="KE145352">
    <property type="protein sequence ID" value="EPE37146.1"/>
    <property type="molecule type" value="Genomic_DNA"/>
</dbReference>
<sequence length="206" mass="23039">MSCFSPRTPRKKPRLTIALFTLPQKGKYHYTFLLTPKPSSPPVSTRGDPANPTPLVKFSVEKREKGAGRGWDVRRGKEVKEVQWVFERGEIPDLEMAAGLHCLVTVGKVLDVLALEEILAEVEIEGEKGFDSEAWVGEAFERCRSRGVVTGKSGVSGREVRWRELEEEIGEFARRMGTRERDEVGWMGEEGVPCWDVLGGGVYAMS</sequence>
<dbReference type="InterPro" id="IPR054208">
    <property type="entry name" value="DUF6914"/>
</dbReference>
<dbReference type="HOGENOM" id="CLU_1332038_0_0_1"/>
<dbReference type="RefSeq" id="XP_008076461.1">
    <property type="nucleotide sequence ID" value="XM_008078270.1"/>
</dbReference>
<dbReference type="GeneID" id="19468357"/>
<protein>
    <submittedName>
        <fullName evidence="1">Uncharacterized protein</fullName>
    </submittedName>
</protein>
<accession>S3DYY0</accession>
<reference evidence="1 2" key="1">
    <citation type="journal article" date="2013" name="BMC Genomics">
        <title>Genomics-driven discovery of the pneumocandin biosynthetic gene cluster in the fungus Glarea lozoyensis.</title>
        <authorList>
            <person name="Chen L."/>
            <person name="Yue Q."/>
            <person name="Zhang X."/>
            <person name="Xiang M."/>
            <person name="Wang C."/>
            <person name="Li S."/>
            <person name="Che Y."/>
            <person name="Ortiz-Lopez F.J."/>
            <person name="Bills G.F."/>
            <person name="Liu X."/>
            <person name="An Z."/>
        </authorList>
    </citation>
    <scope>NUCLEOTIDE SEQUENCE [LARGE SCALE GENOMIC DNA]</scope>
    <source>
        <strain evidence="2">ATCC 20868 / MF5171</strain>
    </source>
</reference>